<feature type="compositionally biased region" description="Low complexity" evidence="9">
    <location>
        <begin position="21"/>
        <end position="39"/>
    </location>
</feature>
<evidence type="ECO:0000256" key="2">
    <source>
        <dbReference type="ARBA" id="ARBA00022527"/>
    </source>
</evidence>
<evidence type="ECO:0000256" key="5">
    <source>
        <dbReference type="ARBA" id="ARBA00022741"/>
    </source>
</evidence>
<organism evidence="11 12">
    <name type="scientific">Pichia kluyveri</name>
    <name type="common">Yeast</name>
    <dbReference type="NCBI Taxonomy" id="36015"/>
    <lineage>
        <taxon>Eukaryota</taxon>
        <taxon>Fungi</taxon>
        <taxon>Dikarya</taxon>
        <taxon>Ascomycota</taxon>
        <taxon>Saccharomycotina</taxon>
        <taxon>Pichiomycetes</taxon>
        <taxon>Pichiales</taxon>
        <taxon>Pichiaceae</taxon>
        <taxon>Pichia</taxon>
    </lineage>
</organism>
<dbReference type="InterPro" id="IPR000719">
    <property type="entry name" value="Prot_kinase_dom"/>
</dbReference>
<dbReference type="AlphaFoldDB" id="A0AAV5QXI7"/>
<feature type="compositionally biased region" description="Polar residues" evidence="9">
    <location>
        <begin position="143"/>
        <end position="155"/>
    </location>
</feature>
<dbReference type="InterPro" id="IPR008271">
    <property type="entry name" value="Ser/Thr_kinase_AS"/>
</dbReference>
<sequence>MIHQQNHQKDIQKDTKDHASSPKLSNNSSISNSMINSTPSLPPHITNDPSDSNNQTIFQQFQQYSVKHPQNTQTQQQPSQTPTQTQLQQPQPPHLMHLPLHQQNVLNSRLQPGISQPSDPALQRLGLSRRVSTHMQRLPPLSNIHNGSSPASSPNGALLNNDYQNLQSYQLQQNTPQLSPSDKPLFKNVWGFNEFVDQASPTNSSFYIKGNYQSPISSNYQQQRMNSISGVPNSTLNVSPLRSNVRMTPSNLSMSQLIHNNSINVNDSEQIASFNNVRSNSFAVPNSKFNNFGDNTSNNADLLKQRQINQIQQQKQQKQLHNQHLQLLQLQQQQLPQRRYSQQYEPRLSNINMQPNMSSNSSLSNSNMNLSIESQQQQIIPPLRALGPVQSFNDMASLNSNNAPRRESVAAVYHNQRLYDDDLYNNELRNNRDRQTSETSMMSIDDLNEIYNQHYGTPNMIPNNNNNNNNNSNNYDYNNVSFSNDSINLQNDMRADSLVNKIQTPRFEKINSVDDLSPIIHEVPKFRRVIENENKTKQYVSPLKALTSELNSTYSICVPEYDYQSSKNPRRVLTKNNKPFHNNGYDNESYDYILYVNDILGTEENKKYLVIDILGQGTFGQVVKCQNLKTNEIVAIKVVKARQECLQQSITEGNILEYLSKRVDPKYEKYFISLKDKFMHKYHLCLVFELLSSNLYELIKQNHHHGLNIKLVKNFAIQILESLCALKDIKLIHCDLKPENILLKVLDKPDLKIIDFGSACQERQTLYTYVQSRFYRSPEVILGVEYSTSVDMWSFGCIIAELFLGLPIFPGASEYEQLCRIVETFGMPPSWMMVEKKSNNYFVKERNLQTGKVSFRLKSLNEFNTEFNLNEAPPKQYFSDKKIDDIIMNYRISKRKNPTKEMIENEMHERSCLVHFLKGIMNLNPLERWTPHEAVHHPFVTNEPWTGTWFPPTAIGQPSHGSGLRSRSLV</sequence>
<feature type="region of interest" description="Disordered" evidence="9">
    <location>
        <begin position="1"/>
        <end position="54"/>
    </location>
</feature>
<dbReference type="InterPro" id="IPR017441">
    <property type="entry name" value="Protein_kinase_ATP_BS"/>
</dbReference>
<feature type="region of interest" description="Disordered" evidence="9">
    <location>
        <begin position="138"/>
        <end position="160"/>
    </location>
</feature>
<dbReference type="Pfam" id="PF00069">
    <property type="entry name" value="Pkinase"/>
    <property type="match status" value="1"/>
</dbReference>
<evidence type="ECO:0000313" key="11">
    <source>
        <dbReference type="EMBL" id="GMM43522.1"/>
    </source>
</evidence>
<dbReference type="GO" id="GO:0004713">
    <property type="term" value="F:protein tyrosine kinase activity"/>
    <property type="evidence" value="ECO:0007669"/>
    <property type="project" value="TreeGrafter"/>
</dbReference>
<dbReference type="Gene3D" id="1.10.510.10">
    <property type="entry name" value="Transferase(Phosphotransferase) domain 1"/>
    <property type="match status" value="1"/>
</dbReference>
<dbReference type="GO" id="GO:0005634">
    <property type="term" value="C:nucleus"/>
    <property type="evidence" value="ECO:0007669"/>
    <property type="project" value="TreeGrafter"/>
</dbReference>
<feature type="compositionally biased region" description="Low complexity" evidence="9">
    <location>
        <begin position="68"/>
        <end position="95"/>
    </location>
</feature>
<feature type="binding site" evidence="8">
    <location>
        <position position="637"/>
    </location>
    <ligand>
        <name>ATP</name>
        <dbReference type="ChEBI" id="CHEBI:30616"/>
    </ligand>
</feature>
<dbReference type="PANTHER" id="PTHR24058">
    <property type="entry name" value="DUAL SPECIFICITY PROTEIN KINASE"/>
    <property type="match status" value="1"/>
</dbReference>
<keyword evidence="2 11" id="KW-0723">Serine/threonine-protein kinase</keyword>
<dbReference type="PROSITE" id="PS00107">
    <property type="entry name" value="PROTEIN_KINASE_ATP"/>
    <property type="match status" value="1"/>
</dbReference>
<dbReference type="SUPFAM" id="SSF56112">
    <property type="entry name" value="Protein kinase-like (PK-like)"/>
    <property type="match status" value="1"/>
</dbReference>
<dbReference type="GO" id="GO:0005524">
    <property type="term" value="F:ATP binding"/>
    <property type="evidence" value="ECO:0007669"/>
    <property type="project" value="UniProtKB-UniRule"/>
</dbReference>
<dbReference type="Proteomes" id="UP001378960">
    <property type="component" value="Unassembled WGS sequence"/>
</dbReference>
<comment type="similarity">
    <text evidence="1">Belongs to the protein kinase superfamily. CMGC Ser/Thr protein kinase family. MNB/DYRK subfamily.</text>
</comment>
<evidence type="ECO:0000256" key="6">
    <source>
        <dbReference type="ARBA" id="ARBA00022777"/>
    </source>
</evidence>
<dbReference type="GO" id="GO:0005737">
    <property type="term" value="C:cytoplasm"/>
    <property type="evidence" value="ECO:0007669"/>
    <property type="project" value="TreeGrafter"/>
</dbReference>
<dbReference type="PROSITE" id="PS50011">
    <property type="entry name" value="PROTEIN_KINASE_DOM"/>
    <property type="match status" value="1"/>
</dbReference>
<evidence type="ECO:0000313" key="12">
    <source>
        <dbReference type="Proteomes" id="UP001378960"/>
    </source>
</evidence>
<keyword evidence="3" id="KW-0597">Phosphoprotein</keyword>
<evidence type="ECO:0000256" key="9">
    <source>
        <dbReference type="SAM" id="MobiDB-lite"/>
    </source>
</evidence>
<dbReference type="EMBL" id="BTGB01000001">
    <property type="protein sequence ID" value="GMM43522.1"/>
    <property type="molecule type" value="Genomic_DNA"/>
</dbReference>
<evidence type="ECO:0000256" key="4">
    <source>
        <dbReference type="ARBA" id="ARBA00022679"/>
    </source>
</evidence>
<dbReference type="PANTHER" id="PTHR24058:SF17">
    <property type="entry name" value="HOMEODOMAIN INTERACTING PROTEIN KINASE, ISOFORM D"/>
    <property type="match status" value="1"/>
</dbReference>
<keyword evidence="6 11" id="KW-0418">Kinase</keyword>
<feature type="region of interest" description="Disordered" evidence="9">
    <location>
        <begin position="951"/>
        <end position="970"/>
    </location>
</feature>
<dbReference type="FunFam" id="1.10.510.10:FF:000380">
    <property type="entry name" value="Serine/threonine-protein kinase ppk15"/>
    <property type="match status" value="1"/>
</dbReference>
<protein>
    <submittedName>
        <fullName evidence="11">Serine/threonine protein kinase</fullName>
    </submittedName>
</protein>
<evidence type="ECO:0000256" key="1">
    <source>
        <dbReference type="ARBA" id="ARBA00008867"/>
    </source>
</evidence>
<feature type="domain" description="Protein kinase" evidence="10">
    <location>
        <begin position="608"/>
        <end position="940"/>
    </location>
</feature>
<name>A0AAV5QXI7_PICKL</name>
<evidence type="ECO:0000256" key="3">
    <source>
        <dbReference type="ARBA" id="ARBA00022553"/>
    </source>
</evidence>
<dbReference type="InterPro" id="IPR050494">
    <property type="entry name" value="Ser_Thr_dual-spec_kinase"/>
</dbReference>
<feature type="region of interest" description="Disordered" evidence="9">
    <location>
        <begin position="66"/>
        <end position="95"/>
    </location>
</feature>
<feature type="compositionally biased region" description="Basic and acidic residues" evidence="9">
    <location>
        <begin position="7"/>
        <end position="20"/>
    </location>
</feature>
<proteinExistence type="inferred from homology"/>
<dbReference type="SMART" id="SM00220">
    <property type="entry name" value="S_TKc"/>
    <property type="match status" value="1"/>
</dbReference>
<dbReference type="PROSITE" id="PS00108">
    <property type="entry name" value="PROTEIN_KINASE_ST"/>
    <property type="match status" value="1"/>
</dbReference>
<evidence type="ECO:0000256" key="8">
    <source>
        <dbReference type="PROSITE-ProRule" id="PRU10141"/>
    </source>
</evidence>
<dbReference type="GO" id="GO:0030447">
    <property type="term" value="P:filamentous growth"/>
    <property type="evidence" value="ECO:0007669"/>
    <property type="project" value="UniProtKB-ARBA"/>
</dbReference>
<evidence type="ECO:0000259" key="10">
    <source>
        <dbReference type="PROSITE" id="PS50011"/>
    </source>
</evidence>
<keyword evidence="5 8" id="KW-0547">Nucleotide-binding</keyword>
<keyword evidence="7 8" id="KW-0067">ATP-binding</keyword>
<dbReference type="InterPro" id="IPR011009">
    <property type="entry name" value="Kinase-like_dom_sf"/>
</dbReference>
<dbReference type="GO" id="GO:0004674">
    <property type="term" value="F:protein serine/threonine kinase activity"/>
    <property type="evidence" value="ECO:0007669"/>
    <property type="project" value="UniProtKB-KW"/>
</dbReference>
<reference evidence="11 12" key="1">
    <citation type="journal article" date="2023" name="Elife">
        <title>Identification of key yeast species and microbe-microbe interactions impacting larval growth of Drosophila in the wild.</title>
        <authorList>
            <person name="Mure A."/>
            <person name="Sugiura Y."/>
            <person name="Maeda R."/>
            <person name="Honda K."/>
            <person name="Sakurai N."/>
            <person name="Takahashi Y."/>
            <person name="Watada M."/>
            <person name="Katoh T."/>
            <person name="Gotoh A."/>
            <person name="Gotoh Y."/>
            <person name="Taniguchi I."/>
            <person name="Nakamura K."/>
            <person name="Hayashi T."/>
            <person name="Katayama T."/>
            <person name="Uemura T."/>
            <person name="Hattori Y."/>
        </authorList>
    </citation>
    <scope>NUCLEOTIDE SEQUENCE [LARGE SCALE GENOMIC DNA]</scope>
    <source>
        <strain evidence="11 12">PK-24</strain>
    </source>
</reference>
<comment type="caution">
    <text evidence="11">The sequence shown here is derived from an EMBL/GenBank/DDBJ whole genome shotgun (WGS) entry which is preliminary data.</text>
</comment>
<dbReference type="Gene3D" id="3.30.200.20">
    <property type="entry name" value="Phosphorylase Kinase, domain 1"/>
    <property type="match status" value="1"/>
</dbReference>
<evidence type="ECO:0000256" key="7">
    <source>
        <dbReference type="ARBA" id="ARBA00022840"/>
    </source>
</evidence>
<keyword evidence="4" id="KW-0808">Transferase</keyword>
<accession>A0AAV5QXI7</accession>
<gene>
    <name evidence="11" type="ORF">DAPK24_000970</name>
</gene>
<keyword evidence="12" id="KW-1185">Reference proteome</keyword>